<evidence type="ECO:0000313" key="1">
    <source>
        <dbReference type="EMBL" id="KTB39604.1"/>
    </source>
</evidence>
<gene>
    <name evidence="1" type="ORF">WG66_7821</name>
</gene>
<name>A0A0W0FTG1_MONRR</name>
<protein>
    <submittedName>
        <fullName evidence="1">Uncharacterized protein</fullName>
    </submittedName>
</protein>
<accession>A0A0W0FTG1</accession>
<dbReference type="Proteomes" id="UP000054988">
    <property type="component" value="Unassembled WGS sequence"/>
</dbReference>
<dbReference type="AlphaFoldDB" id="A0A0W0FTG1"/>
<sequence>MLVDQEEDYVMSGSGIEREAIFILNQIYLKEREAEFLVKRLDGYSMLATIPESAACFMSEEKKFALAYVGGPEKFVGTTYGCYVKGYSSLRLEYSLEVEQSTLSELEWLLGSFLALDATNFTGLMCGFLEGSGALCAKLLQEASECFNSLVDLDEILQQTFRLRMFNWAATSTPHVLQDRVSTKIRVVEDNDIKYVSSISIPNRLAYISLEVIKFHTCSRTITMPASYLIKLLKAEYDPESEVGDMHNFYLLFHMQIENILHFYGWK</sequence>
<dbReference type="EMBL" id="LATX01001659">
    <property type="protein sequence ID" value="KTB39604.1"/>
    <property type="molecule type" value="Genomic_DNA"/>
</dbReference>
<comment type="caution">
    <text evidence="1">The sequence shown here is derived from an EMBL/GenBank/DDBJ whole genome shotgun (WGS) entry which is preliminary data.</text>
</comment>
<reference evidence="1 2" key="1">
    <citation type="submission" date="2015-12" db="EMBL/GenBank/DDBJ databases">
        <title>Draft genome sequence of Moniliophthora roreri, the causal agent of frosty pod rot of cacao.</title>
        <authorList>
            <person name="Aime M.C."/>
            <person name="Diaz-Valderrama J.R."/>
            <person name="Kijpornyongpan T."/>
            <person name="Phillips-Mora W."/>
        </authorList>
    </citation>
    <scope>NUCLEOTIDE SEQUENCE [LARGE SCALE GENOMIC DNA]</scope>
    <source>
        <strain evidence="1 2">MCA 2952</strain>
    </source>
</reference>
<organism evidence="1 2">
    <name type="scientific">Moniliophthora roreri</name>
    <name type="common">Frosty pod rot fungus</name>
    <name type="synonym">Monilia roreri</name>
    <dbReference type="NCBI Taxonomy" id="221103"/>
    <lineage>
        <taxon>Eukaryota</taxon>
        <taxon>Fungi</taxon>
        <taxon>Dikarya</taxon>
        <taxon>Basidiomycota</taxon>
        <taxon>Agaricomycotina</taxon>
        <taxon>Agaricomycetes</taxon>
        <taxon>Agaricomycetidae</taxon>
        <taxon>Agaricales</taxon>
        <taxon>Marasmiineae</taxon>
        <taxon>Marasmiaceae</taxon>
        <taxon>Moniliophthora</taxon>
    </lineage>
</organism>
<evidence type="ECO:0000313" key="2">
    <source>
        <dbReference type="Proteomes" id="UP000054988"/>
    </source>
</evidence>
<proteinExistence type="predicted"/>